<feature type="region of interest" description="Disordered" evidence="1">
    <location>
        <begin position="695"/>
        <end position="717"/>
    </location>
</feature>
<evidence type="ECO:0000256" key="1">
    <source>
        <dbReference type="SAM" id="MobiDB-lite"/>
    </source>
</evidence>
<proteinExistence type="predicted"/>
<dbReference type="STRING" id="7574.A0A1S3IY30"/>
<reference evidence="4" key="1">
    <citation type="submission" date="2025-08" db="UniProtKB">
        <authorList>
            <consortium name="RefSeq"/>
        </authorList>
    </citation>
    <scope>IDENTIFICATION</scope>
    <source>
        <tissue evidence="4">Gonads</tissue>
    </source>
</reference>
<gene>
    <name evidence="4" type="primary">LOC106168072</name>
</gene>
<dbReference type="Proteomes" id="UP000085678">
    <property type="component" value="Unplaced"/>
</dbReference>
<sequence length="1043" mass="118423">MAARDMGWISDRLYTSTGVIRIDQLDCWQHPPQPRLLSPGNYGAPNPDSYFLQKMFVWSPGRMFQIPLKCNRCGSRLTRKGIYNRLREVVDVDCKYYLMTEYFECVRCIPHMTTMGWSDVILSQLDEGHRLIFPAILTQKLAIDKKVVKLLRSRTLGNSSNQLQNTLQELHSEEWMRKAIMYLSDCQQHISLATTGILQYARPAAYGPLPPPPQMHDARWLVTCLRNDALDRIEYVKGQLTSVFGRVLKMDSTKKLTKKLAGAAEGSASWVTNVANENGEILISVFTSGEGAKLERMAAGLVKRYKDAKQPPPDLLYVDRDCCSASGVPKSLKLFSPWKTIVRLDIWHFMRRFAVGCMTDNHPLYAPFLRSLSNCIFEWSAQDVQQLKSAKRRELIQQGMKNPTDSVVEKSITKGELALHCRRKTRGVKETTAMIRNLIQEMSGMTDSCGVPLIDKERMLRIWDTQQKHIPCIQDPEGYSLYTITGSLRKGGQDLTTYRCARGSTSLESFHLHQNRFVPGTRASDVNMQLYLLEGLARWNIDRGRDALEAPSPVRCYDTKMKLTLNALSTSVLGYDIIKDFQPPAKYTGELIGIEYLLGQTSVGKEMLVKEEERMEDLQAEDPLFADDLTLVDLQSTRLDVQEAEGKLSAGERLFPIPEEETQYEKEEEQQSSLLFPIPEEEQENRSSLLFPIPEEEQESRSSLPEEEQESPSSLLSSVDWRGIPGWDKVDRLTNHLLNFTEMSLTPDDVMTCIMLYDDLDDYDKQRTPRPYIEQQSALSGRFKKGKSKSTVSPDVERTRRSFLGAGVPAASPAINRIVEALCIKLCAKFRNPRKRGDVTGWNKVVDTYTLISQAVLGNGHLMERTNLVLPPINNATLRSWYHQRERRQDVTQLLLGATLPGAKLSTTPDLPEARPKPVQTSLPHGLVEMGVSLVENRAGQEVTPTRAKKGSAMPLSIQPSFAVPKSTSWYQKKRKAQEEEGTVGRYKMKKDFFACSSCGQPRRKETGHRQLKGYWHCPNSALSYEAWREITLQKINEKKEKK</sequence>
<evidence type="ECO:0000313" key="3">
    <source>
        <dbReference type="Proteomes" id="UP000085678"/>
    </source>
</evidence>
<dbReference type="Pfam" id="PF20499">
    <property type="entry name" value="DUF6729"/>
    <property type="match status" value="1"/>
</dbReference>
<dbReference type="InterPro" id="IPR046616">
    <property type="entry name" value="DUF6729"/>
</dbReference>
<dbReference type="KEGG" id="lak:106168072"/>
<keyword evidence="3" id="KW-1185">Reference proteome</keyword>
<feature type="compositionally biased region" description="Acidic residues" evidence="1">
    <location>
        <begin position="658"/>
        <end position="670"/>
    </location>
</feature>
<dbReference type="OrthoDB" id="6150720at2759"/>
<name>A0A1S3IY30_LINAN</name>
<accession>A0A1S3IY30</accession>
<dbReference type="RefSeq" id="XP_013402454.1">
    <property type="nucleotide sequence ID" value="XM_013547000.1"/>
</dbReference>
<organism evidence="3 4">
    <name type="scientific">Lingula anatina</name>
    <name type="common">Brachiopod</name>
    <name type="synonym">Lingula unguis</name>
    <dbReference type="NCBI Taxonomy" id="7574"/>
    <lineage>
        <taxon>Eukaryota</taxon>
        <taxon>Metazoa</taxon>
        <taxon>Spiralia</taxon>
        <taxon>Lophotrochozoa</taxon>
        <taxon>Brachiopoda</taxon>
        <taxon>Linguliformea</taxon>
        <taxon>Lingulata</taxon>
        <taxon>Lingulida</taxon>
        <taxon>Linguloidea</taxon>
        <taxon>Lingulidae</taxon>
        <taxon>Lingula</taxon>
    </lineage>
</organism>
<dbReference type="AlphaFoldDB" id="A0A1S3IY30"/>
<evidence type="ECO:0000259" key="2">
    <source>
        <dbReference type="Pfam" id="PF20499"/>
    </source>
</evidence>
<dbReference type="InParanoid" id="A0A1S3IY30"/>
<dbReference type="PANTHER" id="PTHR24401">
    <property type="entry name" value="SI:CH211-243P7.3-RELATED"/>
    <property type="match status" value="1"/>
</dbReference>
<feature type="domain" description="DUF6729" evidence="2">
    <location>
        <begin position="3"/>
        <end position="229"/>
    </location>
</feature>
<dbReference type="GeneID" id="106168072"/>
<protein>
    <submittedName>
        <fullName evidence="4">Uncharacterized protein LOC106168072</fullName>
    </submittedName>
</protein>
<evidence type="ECO:0000313" key="4">
    <source>
        <dbReference type="RefSeq" id="XP_013402454.1"/>
    </source>
</evidence>
<feature type="region of interest" description="Disordered" evidence="1">
    <location>
        <begin position="650"/>
        <end position="681"/>
    </location>
</feature>
<dbReference type="PANTHER" id="PTHR24401:SF29">
    <property type="entry name" value="SI:CH211-243P7.3-RELATED"/>
    <property type="match status" value="1"/>
</dbReference>